<dbReference type="CDD" id="cd02947">
    <property type="entry name" value="TRX_family"/>
    <property type="match status" value="1"/>
</dbReference>
<dbReference type="Gene3D" id="3.40.30.10">
    <property type="entry name" value="Glutaredoxin"/>
    <property type="match status" value="1"/>
</dbReference>
<dbReference type="Proteomes" id="UP000002028">
    <property type="component" value="Chromosome"/>
</dbReference>
<dbReference type="InterPro" id="IPR013766">
    <property type="entry name" value="Thioredoxin_domain"/>
</dbReference>
<dbReference type="InterPro" id="IPR036249">
    <property type="entry name" value="Thioredoxin-like_sf"/>
</dbReference>
<dbReference type="eggNOG" id="COG1331">
    <property type="taxonomic scope" value="Bacteria"/>
</dbReference>
<feature type="domain" description="Thioredoxin" evidence="1">
    <location>
        <begin position="26"/>
        <end position="150"/>
    </location>
</feature>
<dbReference type="AlphaFoldDB" id="D2QFL1"/>
<protein>
    <submittedName>
        <fullName evidence="2">Thioredoxin domain protein</fullName>
    </submittedName>
</protein>
<reference evidence="2 3" key="1">
    <citation type="journal article" date="2010" name="Stand. Genomic Sci.">
        <title>Complete genome sequence of Spirosoma linguale type strain (1).</title>
        <authorList>
            <person name="Lail K."/>
            <person name="Sikorski J."/>
            <person name="Saunders E."/>
            <person name="Lapidus A."/>
            <person name="Glavina Del Rio T."/>
            <person name="Copeland A."/>
            <person name="Tice H."/>
            <person name="Cheng J.-F."/>
            <person name="Lucas S."/>
            <person name="Nolan M."/>
            <person name="Bruce D."/>
            <person name="Goodwin L."/>
            <person name="Pitluck S."/>
            <person name="Ivanova N."/>
            <person name="Mavromatis K."/>
            <person name="Ovchinnikova G."/>
            <person name="Pati A."/>
            <person name="Chen A."/>
            <person name="Palaniappan K."/>
            <person name="Land M."/>
            <person name="Hauser L."/>
            <person name="Chang Y.-J."/>
            <person name="Jeffries C.D."/>
            <person name="Chain P."/>
            <person name="Brettin T."/>
            <person name="Detter J.C."/>
            <person name="Schuetze A."/>
            <person name="Rohde M."/>
            <person name="Tindall B.J."/>
            <person name="Goeker M."/>
            <person name="Bristow J."/>
            <person name="Eisen J.A."/>
            <person name="Markowitz V."/>
            <person name="Hugenholtz P."/>
            <person name="Kyrpides N.C."/>
            <person name="Klenk H.-P."/>
            <person name="Chen F."/>
        </authorList>
    </citation>
    <scope>NUCLEOTIDE SEQUENCE [LARGE SCALE GENOMIC DNA]</scope>
    <source>
        <strain evidence="3">ATCC 33905 / DSM 74 / LMG 10896 / Claus 1</strain>
    </source>
</reference>
<accession>D2QFL1</accession>
<evidence type="ECO:0000313" key="3">
    <source>
        <dbReference type="Proteomes" id="UP000002028"/>
    </source>
</evidence>
<dbReference type="STRING" id="504472.Slin_2364"/>
<evidence type="ECO:0000313" key="2">
    <source>
        <dbReference type="EMBL" id="ADB38385.1"/>
    </source>
</evidence>
<keyword evidence="3" id="KW-1185">Reference proteome</keyword>
<dbReference type="SMR" id="D2QFL1"/>
<organism evidence="2 3">
    <name type="scientific">Spirosoma linguale (strain ATCC 33905 / DSM 74 / LMG 10896 / Claus 1)</name>
    <dbReference type="NCBI Taxonomy" id="504472"/>
    <lineage>
        <taxon>Bacteria</taxon>
        <taxon>Pseudomonadati</taxon>
        <taxon>Bacteroidota</taxon>
        <taxon>Cytophagia</taxon>
        <taxon>Cytophagales</taxon>
        <taxon>Cytophagaceae</taxon>
        <taxon>Spirosoma</taxon>
    </lineage>
</organism>
<evidence type="ECO:0000259" key="1">
    <source>
        <dbReference type="PROSITE" id="PS51352"/>
    </source>
</evidence>
<sequence length="465" mass="54189">MTRHLLYKCLPYINNYVKYLSMVVFSTIKCAGADSTTINFYNGSYVELIAKAKSDNKAIFIDISTAWCGPCIRMNKEAFQAKSVVDQLNPIFLAYKVDAEKGEGIKIAKQFNVSSYPTLLFLNSSASLMYRVVGYTNISNLLNQITVATNAIKYSEPISKWDDEYSSGNRNPIFLYNYLVKREKLGLLGGEVVDEYIKTQQADSILSKHNLELLSKTVSSSRTKAYDVLINYISKQPIEDKEFYNRSILQLENALLNDRNEAIDKKNDVLFNKYIVRRKELFDLYKEDNKSRQLKVIKFIKMNYYQKTNNLKYYKRFAIPFAEQIMRLNVDSLHKIDSVDFIRFKEEIYLPPDSIRKQTYDAHFYERQHMHSELAAYDLNEIIKTYLQNAKYRNDLEQAIIWSKRVIMLIPDPLYLSINAQLLVKLGILHKAINLQKRAITQAKALGRDTKELERDLKIMRSRKP</sequence>
<dbReference type="HOGENOM" id="CLU_032298_1_0_10"/>
<dbReference type="SUPFAM" id="SSF52833">
    <property type="entry name" value="Thioredoxin-like"/>
    <property type="match status" value="1"/>
</dbReference>
<dbReference type="PROSITE" id="PS51352">
    <property type="entry name" value="THIOREDOXIN_2"/>
    <property type="match status" value="1"/>
</dbReference>
<dbReference type="RefSeq" id="WP_012926920.1">
    <property type="nucleotide sequence ID" value="NC_013730.1"/>
</dbReference>
<proteinExistence type="predicted"/>
<name>D2QFL1_SPILD</name>
<dbReference type="EMBL" id="CP001769">
    <property type="protein sequence ID" value="ADB38385.1"/>
    <property type="molecule type" value="Genomic_DNA"/>
</dbReference>
<dbReference type="Pfam" id="PF13899">
    <property type="entry name" value="Thioredoxin_7"/>
    <property type="match status" value="1"/>
</dbReference>
<gene>
    <name evidence="2" type="ordered locus">Slin_2364</name>
</gene>
<dbReference type="KEGG" id="sli:Slin_2364"/>